<gene>
    <name evidence="2" type="ORF">PCASD_00018</name>
</gene>
<dbReference type="AlphaFoldDB" id="A0A2N5VQI1"/>
<feature type="compositionally biased region" description="Pro residues" evidence="1">
    <location>
        <begin position="166"/>
        <end position="175"/>
    </location>
</feature>
<protein>
    <submittedName>
        <fullName evidence="2">Uncharacterized protein</fullName>
    </submittedName>
</protein>
<organism evidence="2 3">
    <name type="scientific">Puccinia coronata f. sp. avenae</name>
    <dbReference type="NCBI Taxonomy" id="200324"/>
    <lineage>
        <taxon>Eukaryota</taxon>
        <taxon>Fungi</taxon>
        <taxon>Dikarya</taxon>
        <taxon>Basidiomycota</taxon>
        <taxon>Pucciniomycotina</taxon>
        <taxon>Pucciniomycetes</taxon>
        <taxon>Pucciniales</taxon>
        <taxon>Pucciniaceae</taxon>
        <taxon>Puccinia</taxon>
    </lineage>
</organism>
<reference evidence="2 3" key="1">
    <citation type="submission" date="2017-11" db="EMBL/GenBank/DDBJ databases">
        <title>De novo assembly and phasing of dikaryotic genomes from two isolates of Puccinia coronata f. sp. avenae, the causal agent of oat crown rust.</title>
        <authorList>
            <person name="Miller M.E."/>
            <person name="Zhang Y."/>
            <person name="Omidvar V."/>
            <person name="Sperschneider J."/>
            <person name="Schwessinger B."/>
            <person name="Raley C."/>
            <person name="Palmer J.M."/>
            <person name="Garnica D."/>
            <person name="Upadhyaya N."/>
            <person name="Rathjen J."/>
            <person name="Taylor J.M."/>
            <person name="Park R.F."/>
            <person name="Dodds P.N."/>
            <person name="Hirsch C.D."/>
            <person name="Kianian S.F."/>
            <person name="Figueroa M."/>
        </authorList>
    </citation>
    <scope>NUCLEOTIDE SEQUENCE [LARGE SCALE GENOMIC DNA]</scope>
    <source>
        <strain evidence="2">12SD80</strain>
    </source>
</reference>
<dbReference type="EMBL" id="PGCI01000001">
    <property type="protein sequence ID" value="PLW52258.1"/>
    <property type="molecule type" value="Genomic_DNA"/>
</dbReference>
<feature type="region of interest" description="Disordered" evidence="1">
    <location>
        <begin position="156"/>
        <end position="183"/>
    </location>
</feature>
<name>A0A2N5VQI1_9BASI</name>
<dbReference type="Proteomes" id="UP000235392">
    <property type="component" value="Unassembled WGS sequence"/>
</dbReference>
<evidence type="ECO:0000313" key="2">
    <source>
        <dbReference type="EMBL" id="PLW52258.1"/>
    </source>
</evidence>
<proteinExistence type="predicted"/>
<sequence length="205" mass="22506">MSKEWLNTKTLSEKMVLATEAAAQLDILAQLPPDHSSTHQPLSAARPAALQFPHPQPPPAPRDPDAMEVDALGTRPSPSILDISRSICRSRKLCFRCLKPIIPGSHSGSINCMNAPASPEQRKTFVDRARQNPTAQVSSLHTRYQLTQSEPTLTFRQNDQSEDPGVAPPSPPLFPSPFDETDMQGYDKQYEDLEEAKAAIVPVST</sequence>
<accession>A0A2N5VQI1</accession>
<evidence type="ECO:0000256" key="1">
    <source>
        <dbReference type="SAM" id="MobiDB-lite"/>
    </source>
</evidence>
<evidence type="ECO:0000313" key="3">
    <source>
        <dbReference type="Proteomes" id="UP000235392"/>
    </source>
</evidence>
<comment type="caution">
    <text evidence="2">The sequence shown here is derived from an EMBL/GenBank/DDBJ whole genome shotgun (WGS) entry which is preliminary data.</text>
</comment>